<feature type="domain" description="Peptidase S26" evidence="3">
    <location>
        <begin position="10"/>
        <end position="100"/>
    </location>
</feature>
<reference evidence="5" key="1">
    <citation type="journal article" date="2019" name="Int. J. Syst. Evol. Microbiol.">
        <title>The Global Catalogue of Microorganisms (GCM) 10K type strain sequencing project: providing services to taxonomists for standard genome sequencing and annotation.</title>
        <authorList>
            <consortium name="The Broad Institute Genomics Platform"/>
            <consortium name="The Broad Institute Genome Sequencing Center for Infectious Disease"/>
            <person name="Wu L."/>
            <person name="Ma J."/>
        </authorList>
    </citation>
    <scope>NUCLEOTIDE SEQUENCE [LARGE SCALE GENOMIC DNA]</scope>
    <source>
        <strain evidence="5">JCM 13249</strain>
    </source>
</reference>
<dbReference type="PANTHER" id="PTHR43390:SF1">
    <property type="entry name" value="CHLOROPLAST PROCESSING PEPTIDASE"/>
    <property type="match status" value="1"/>
</dbReference>
<gene>
    <name evidence="4" type="ORF">GCM10009681_04610</name>
</gene>
<dbReference type="PRINTS" id="PR00727">
    <property type="entry name" value="LEADERPTASE"/>
</dbReference>
<evidence type="ECO:0000313" key="4">
    <source>
        <dbReference type="EMBL" id="GAA1737113.1"/>
    </source>
</evidence>
<dbReference type="Gene3D" id="2.10.109.10">
    <property type="entry name" value="Umud Fragment, subunit A"/>
    <property type="match status" value="1"/>
</dbReference>
<dbReference type="CDD" id="cd06530">
    <property type="entry name" value="S26_SPase_I"/>
    <property type="match status" value="1"/>
</dbReference>
<evidence type="ECO:0000256" key="1">
    <source>
        <dbReference type="ARBA" id="ARBA00004401"/>
    </source>
</evidence>
<dbReference type="InterPro" id="IPR000223">
    <property type="entry name" value="Pept_S26A_signal_pept_1"/>
</dbReference>
<dbReference type="InterPro" id="IPR019533">
    <property type="entry name" value="Peptidase_S26"/>
</dbReference>
<accession>A0ABP4VTD6</accession>
<dbReference type="RefSeq" id="WP_344076227.1">
    <property type="nucleotide sequence ID" value="NZ_BAAALS010000002.1"/>
</dbReference>
<dbReference type="InterPro" id="IPR036286">
    <property type="entry name" value="LexA/Signal_pep-like_sf"/>
</dbReference>
<protein>
    <submittedName>
        <fullName evidence="4">S26 family signal peptidase</fullName>
    </submittedName>
</protein>
<dbReference type="Proteomes" id="UP001500655">
    <property type="component" value="Unassembled WGS sequence"/>
</dbReference>
<dbReference type="Pfam" id="PF10502">
    <property type="entry name" value="Peptidase_S26"/>
    <property type="match status" value="2"/>
</dbReference>
<comment type="subcellular location">
    <subcellularLocation>
        <location evidence="1">Cell membrane</location>
        <topology evidence="1">Single-pass type II membrane protein</topology>
    </subcellularLocation>
</comment>
<dbReference type="EMBL" id="BAAALS010000002">
    <property type="protein sequence ID" value="GAA1737113.1"/>
    <property type="molecule type" value="Genomic_DNA"/>
</dbReference>
<organism evidence="4 5">
    <name type="scientific">Luedemannella helvata</name>
    <dbReference type="NCBI Taxonomy" id="349315"/>
    <lineage>
        <taxon>Bacteria</taxon>
        <taxon>Bacillati</taxon>
        <taxon>Actinomycetota</taxon>
        <taxon>Actinomycetes</taxon>
        <taxon>Micromonosporales</taxon>
        <taxon>Micromonosporaceae</taxon>
        <taxon>Luedemannella</taxon>
    </lineage>
</organism>
<proteinExistence type="inferred from homology"/>
<comment type="similarity">
    <text evidence="2">Belongs to the peptidase S26 family.</text>
</comment>
<dbReference type="PANTHER" id="PTHR43390">
    <property type="entry name" value="SIGNAL PEPTIDASE I"/>
    <property type="match status" value="1"/>
</dbReference>
<keyword evidence="5" id="KW-1185">Reference proteome</keyword>
<sequence length="150" mass="15616">MIWLAVGLGLILILIAALVWLRASHLVVSVQGPSMAPSYQHGERVLVRRRGGAGLVAGQVVVVDLPARLRPVPDGATPEEAMLARRVIKRVAAVAGDPVPFAVEGSGPVVPPGCLVLLGDNADASGDSRQYGYVGVEDVVGVVRRTLRSG</sequence>
<dbReference type="SUPFAM" id="SSF51306">
    <property type="entry name" value="LexA/Signal peptidase"/>
    <property type="match status" value="1"/>
</dbReference>
<feature type="domain" description="Peptidase S26" evidence="3">
    <location>
        <begin position="109"/>
        <end position="144"/>
    </location>
</feature>
<evidence type="ECO:0000259" key="3">
    <source>
        <dbReference type="Pfam" id="PF10502"/>
    </source>
</evidence>
<evidence type="ECO:0000256" key="2">
    <source>
        <dbReference type="ARBA" id="ARBA00009370"/>
    </source>
</evidence>
<evidence type="ECO:0000313" key="5">
    <source>
        <dbReference type="Proteomes" id="UP001500655"/>
    </source>
</evidence>
<name>A0ABP4VTD6_9ACTN</name>
<comment type="caution">
    <text evidence="4">The sequence shown here is derived from an EMBL/GenBank/DDBJ whole genome shotgun (WGS) entry which is preliminary data.</text>
</comment>